<gene>
    <name evidence="10" type="primary">apeh</name>
    <name evidence="10" type="ORF">PPL_03368</name>
</gene>
<dbReference type="GeneID" id="31358890"/>
<comment type="caution">
    <text evidence="10">The sequence shown here is derived from an EMBL/GenBank/DDBJ whole genome shotgun (WGS) entry which is preliminary data.</text>
</comment>
<comment type="similarity">
    <text evidence="3">Belongs to the peptidase S9C family.</text>
</comment>
<dbReference type="InterPro" id="IPR001375">
    <property type="entry name" value="Peptidase_S9_cat"/>
</dbReference>
<evidence type="ECO:0000256" key="4">
    <source>
        <dbReference type="ARBA" id="ARBA00011881"/>
    </source>
</evidence>
<dbReference type="GO" id="GO:0006508">
    <property type="term" value="P:proteolysis"/>
    <property type="evidence" value="ECO:0007669"/>
    <property type="project" value="InterPro"/>
</dbReference>
<dbReference type="Gene3D" id="3.40.50.1820">
    <property type="entry name" value="alpha/beta hydrolase"/>
    <property type="match status" value="1"/>
</dbReference>
<dbReference type="InterPro" id="IPR045550">
    <property type="entry name" value="AARE_N"/>
</dbReference>
<dbReference type="AlphaFoldDB" id="D3B4P3"/>
<dbReference type="OMA" id="QEIATPF"/>
<dbReference type="MEROPS" id="S09.004"/>
<evidence type="ECO:0000313" key="11">
    <source>
        <dbReference type="Proteomes" id="UP000001396"/>
    </source>
</evidence>
<dbReference type="GO" id="GO:0005737">
    <property type="term" value="C:cytoplasm"/>
    <property type="evidence" value="ECO:0007669"/>
    <property type="project" value="UniProtKB-SubCell"/>
</dbReference>
<comment type="subunit">
    <text evidence="4">Homotetramer.</text>
</comment>
<keyword evidence="7" id="KW-0378">Hydrolase</keyword>
<dbReference type="EMBL" id="ADBJ01000010">
    <property type="protein sequence ID" value="EFA84291.1"/>
    <property type="molecule type" value="Genomic_DNA"/>
</dbReference>
<dbReference type="GO" id="GO:0008242">
    <property type="term" value="F:omega peptidase activity"/>
    <property type="evidence" value="ECO:0007669"/>
    <property type="project" value="UniProtKB-EC"/>
</dbReference>
<sequence length="758" mass="84991">MSSNSNNSNSSSTDGVDPTFRNEAVALFKELVYNIPSVDQAIFSHKSDDNYVNVSIVTSVTDLQNKKDKYYLHSRSLINKDESHPHHNIRSSPFPCELGTPLISVSPSGKTMLTIKEVTPDSEYLFEFLDQTHLTRTITSKEIHKKIFSDEWFGRISWSPCEKYIAFIAERKVETTNFYDKDPKEKIVGDSFLFKNDWGETYVSYQSPSIFVIDIPNETVIPVLWPLADNITAGQVTWTQDANGLVFVGWKVETRRYGIRACFNRLSSIYYVDFGELIKQRNEMKIKQATDSKCNPNNVTVQAVNLLADYIGCFRSPRFTLDGKQLIFLGMPGIVLPHNSCSQLLSIQWKQGAPIKGESDITTLIGEKNFKDEFPGIYCQGLPTNPWIDAKTLVFHDQIHSTQKAFLFNIETKELETLSGLKGNCTIFDVDTMNRQVLIGESTPSSPTTINLVYLKDKNSPAKSEFFIYKPIYEPKLTEKITNILRTIQWDIEDVKAPEPIIGGIDKFQIIHVQPKTTNPTPLILFPHGGPHVGSTCEFLTSVCYLNALGYAVTMINYRGSTGFGRDYNDVLPGHIGTMDVADCLATLDHLLTTRATTLDRERCAVMGGSHGGFLAAHLCGLKTPRFKAAVIRNPVIDISTLSTLSDIPDWSFCEAGVKLEKGAKVYPVVPTTEELIKMRECSPISHLDNMNVPILLGLGENDLRCPPSQGMMLYNALQQKGVPTKCLYYPKTGHGLASVDAKSDQWIHYACWLKQYC</sequence>
<dbReference type="EC" id="3.4.19.1" evidence="5"/>
<evidence type="ECO:0000256" key="6">
    <source>
        <dbReference type="ARBA" id="ARBA00022490"/>
    </source>
</evidence>
<name>D3B4P3_HETP5</name>
<keyword evidence="6" id="KW-0963">Cytoplasm</keyword>
<proteinExistence type="inferred from homology"/>
<dbReference type="Pfam" id="PF19283">
    <property type="entry name" value="APEH_N"/>
    <property type="match status" value="1"/>
</dbReference>
<dbReference type="SUPFAM" id="SSF82171">
    <property type="entry name" value="DPP6 N-terminal domain-like"/>
    <property type="match status" value="1"/>
</dbReference>
<dbReference type="GO" id="GO:0004252">
    <property type="term" value="F:serine-type endopeptidase activity"/>
    <property type="evidence" value="ECO:0007669"/>
    <property type="project" value="TreeGrafter"/>
</dbReference>
<dbReference type="SUPFAM" id="SSF53474">
    <property type="entry name" value="alpha/beta-Hydrolases"/>
    <property type="match status" value="1"/>
</dbReference>
<evidence type="ECO:0000256" key="1">
    <source>
        <dbReference type="ARBA" id="ARBA00000721"/>
    </source>
</evidence>
<evidence type="ECO:0000259" key="9">
    <source>
        <dbReference type="Pfam" id="PF19283"/>
    </source>
</evidence>
<reference evidence="10 11" key="1">
    <citation type="journal article" date="2011" name="Genome Res.">
        <title>Phylogeny-wide analysis of social amoeba genomes highlights ancient origins for complex intercellular communication.</title>
        <authorList>
            <person name="Heidel A.J."/>
            <person name="Lawal H.M."/>
            <person name="Felder M."/>
            <person name="Schilde C."/>
            <person name="Helps N.R."/>
            <person name="Tunggal B."/>
            <person name="Rivero F."/>
            <person name="John U."/>
            <person name="Schleicher M."/>
            <person name="Eichinger L."/>
            <person name="Platzer M."/>
            <person name="Noegel A.A."/>
            <person name="Schaap P."/>
            <person name="Gloeckner G."/>
        </authorList>
    </citation>
    <scope>NUCLEOTIDE SEQUENCE [LARGE SCALE GENOMIC DNA]</scope>
    <source>
        <strain evidence="11">ATCC 26659 / Pp 5 / PN500</strain>
    </source>
</reference>
<evidence type="ECO:0000256" key="5">
    <source>
        <dbReference type="ARBA" id="ARBA00012917"/>
    </source>
</evidence>
<accession>D3B4P3</accession>
<dbReference type="PANTHER" id="PTHR42776:SF4">
    <property type="entry name" value="ACYLAMINO-ACID-RELEASING ENZYME"/>
    <property type="match status" value="1"/>
</dbReference>
<comment type="subcellular location">
    <subcellularLocation>
        <location evidence="2">Cytoplasm</location>
    </subcellularLocation>
</comment>
<protein>
    <recommendedName>
        <fullName evidence="5">acylaminoacyl-peptidase</fullName>
        <ecNumber evidence="5">3.4.19.1</ecNumber>
    </recommendedName>
</protein>
<feature type="domain" description="Peptidase S9 prolyl oligopeptidase catalytic" evidence="8">
    <location>
        <begin position="543"/>
        <end position="757"/>
    </location>
</feature>
<feature type="domain" description="Acylamino-acid-releasing enzyme N-terminal" evidence="9">
    <location>
        <begin position="31"/>
        <end position="474"/>
    </location>
</feature>
<dbReference type="PANTHER" id="PTHR42776">
    <property type="entry name" value="SERINE PEPTIDASE S9 FAMILY MEMBER"/>
    <property type="match status" value="1"/>
</dbReference>
<dbReference type="FunCoup" id="D3B4P3">
    <property type="interactions" value="20"/>
</dbReference>
<evidence type="ECO:0000256" key="7">
    <source>
        <dbReference type="ARBA" id="ARBA00022801"/>
    </source>
</evidence>
<dbReference type="Pfam" id="PF00326">
    <property type="entry name" value="Peptidase_S9"/>
    <property type="match status" value="1"/>
</dbReference>
<evidence type="ECO:0000256" key="2">
    <source>
        <dbReference type="ARBA" id="ARBA00004496"/>
    </source>
</evidence>
<evidence type="ECO:0000259" key="8">
    <source>
        <dbReference type="Pfam" id="PF00326"/>
    </source>
</evidence>
<dbReference type="RefSeq" id="XP_020436407.1">
    <property type="nucleotide sequence ID" value="XM_020574335.1"/>
</dbReference>
<dbReference type="InParanoid" id="D3B4P3"/>
<dbReference type="InterPro" id="IPR029058">
    <property type="entry name" value="AB_hydrolase_fold"/>
</dbReference>
<comment type="catalytic activity">
    <reaction evidence="1">
        <text>Cleavage of an N-acetyl or N-formyl amino acid from the N-terminus of a polypeptide.</text>
        <dbReference type="EC" id="3.4.19.1"/>
    </reaction>
</comment>
<dbReference type="Proteomes" id="UP000001396">
    <property type="component" value="Unassembled WGS sequence"/>
</dbReference>
<dbReference type="STRING" id="670386.D3B4P3"/>
<evidence type="ECO:0000256" key="3">
    <source>
        <dbReference type="ARBA" id="ARBA00010040"/>
    </source>
</evidence>
<organism evidence="10 11">
    <name type="scientific">Heterostelium pallidum (strain ATCC 26659 / Pp 5 / PN500)</name>
    <name type="common">Cellular slime mold</name>
    <name type="synonym">Polysphondylium pallidum</name>
    <dbReference type="NCBI Taxonomy" id="670386"/>
    <lineage>
        <taxon>Eukaryota</taxon>
        <taxon>Amoebozoa</taxon>
        <taxon>Evosea</taxon>
        <taxon>Eumycetozoa</taxon>
        <taxon>Dictyostelia</taxon>
        <taxon>Acytosteliales</taxon>
        <taxon>Acytosteliaceae</taxon>
        <taxon>Heterostelium</taxon>
    </lineage>
</organism>
<keyword evidence="11" id="KW-1185">Reference proteome</keyword>
<evidence type="ECO:0000313" key="10">
    <source>
        <dbReference type="EMBL" id="EFA84291.1"/>
    </source>
</evidence>